<dbReference type="Proteomes" id="UP000030652">
    <property type="component" value="Unassembled WGS sequence"/>
</dbReference>
<dbReference type="InterPro" id="IPR032830">
    <property type="entry name" value="XPB/Ssl2_N"/>
</dbReference>
<name>A0A0B0EN85_9BACT</name>
<accession>A0A0B0EN85</accession>
<protein>
    <recommendedName>
        <fullName evidence="1">Helicase XPB/Ssl2 N-terminal domain-containing protein</fullName>
    </recommendedName>
</protein>
<feature type="domain" description="Helicase XPB/Ssl2 N-terminal" evidence="1">
    <location>
        <begin position="55"/>
        <end position="172"/>
    </location>
</feature>
<dbReference type="EMBL" id="JRYO01000056">
    <property type="protein sequence ID" value="KHE93456.1"/>
    <property type="molecule type" value="Genomic_DNA"/>
</dbReference>
<evidence type="ECO:0000259" key="1">
    <source>
        <dbReference type="Pfam" id="PF13625"/>
    </source>
</evidence>
<organism evidence="2 3">
    <name type="scientific">Candidatus Scalindua brodae</name>
    <dbReference type="NCBI Taxonomy" id="237368"/>
    <lineage>
        <taxon>Bacteria</taxon>
        <taxon>Pseudomonadati</taxon>
        <taxon>Planctomycetota</taxon>
        <taxon>Candidatus Brocadiia</taxon>
        <taxon>Candidatus Brocadiales</taxon>
        <taxon>Candidatus Scalinduaceae</taxon>
        <taxon>Candidatus Scalindua</taxon>
    </lineage>
</organism>
<proteinExistence type="predicted"/>
<sequence length="229" mass="26280">MYASILQTMYFLGFLDIVESEKGITHIKLSRTAITLATNQAMDAGQKSVHTQKKIILQPNGEIVCMPGTQQDILSELGRFAEIKKIDHTIIFEMSSQSLIKGITEFKLDFEKIMKFLRDHTGKELPQNITYLFKQLKEKEELLTVGRCGGYIMVKDHVLLEEIKNIKSIKKHIVDSSELPVLILKSDAGIKEVLRELRKKGHLPKEAEDMESEPVFGHKFDPYEEHDYF</sequence>
<dbReference type="Pfam" id="PF13625">
    <property type="entry name" value="Helicase_C_3"/>
    <property type="match status" value="1"/>
</dbReference>
<gene>
    <name evidence="2" type="ORF">SCABRO_00751</name>
</gene>
<reference evidence="2 3" key="1">
    <citation type="submission" date="2014-10" db="EMBL/GenBank/DDBJ databases">
        <title>Draft genome of anammox bacterium scalindua brodae, obtained using differential coverage binning of sequence data from two enrichment reactors.</title>
        <authorList>
            <person name="Speth D.R."/>
            <person name="Russ L."/>
            <person name="Kartal B."/>
            <person name="Op den Camp H.J."/>
            <person name="Dutilh B.E."/>
            <person name="Jetten M.S."/>
        </authorList>
    </citation>
    <scope>NUCLEOTIDE SEQUENCE [LARGE SCALE GENOMIC DNA]</scope>
    <source>
        <strain evidence="2">RU1</strain>
    </source>
</reference>
<comment type="caution">
    <text evidence="2">The sequence shown here is derived from an EMBL/GenBank/DDBJ whole genome shotgun (WGS) entry which is preliminary data.</text>
</comment>
<dbReference type="AlphaFoldDB" id="A0A0B0EN85"/>
<evidence type="ECO:0000313" key="2">
    <source>
        <dbReference type="EMBL" id="KHE93456.1"/>
    </source>
</evidence>
<evidence type="ECO:0000313" key="3">
    <source>
        <dbReference type="Proteomes" id="UP000030652"/>
    </source>
</evidence>